<feature type="compositionally biased region" description="Low complexity" evidence="4">
    <location>
        <begin position="608"/>
        <end position="632"/>
    </location>
</feature>
<evidence type="ECO:0000313" key="6">
    <source>
        <dbReference type="EMBL" id="CDW25882.1"/>
    </source>
</evidence>
<dbReference type="InterPro" id="IPR046349">
    <property type="entry name" value="C1-like_sf"/>
</dbReference>
<feature type="region of interest" description="Disordered" evidence="4">
    <location>
        <begin position="580"/>
        <end position="734"/>
    </location>
</feature>
<feature type="region of interest" description="Disordered" evidence="4">
    <location>
        <begin position="1"/>
        <end position="93"/>
    </location>
</feature>
<dbReference type="SMART" id="SM00558">
    <property type="entry name" value="JmjC"/>
    <property type="match status" value="1"/>
</dbReference>
<dbReference type="SUPFAM" id="SSF57889">
    <property type="entry name" value="Cysteine-rich domain"/>
    <property type="match status" value="1"/>
</dbReference>
<dbReference type="GO" id="GO:0006357">
    <property type="term" value="P:regulation of transcription by RNA polymerase II"/>
    <property type="evidence" value="ECO:0007669"/>
    <property type="project" value="TreeGrafter"/>
</dbReference>
<feature type="compositionally biased region" description="Polar residues" evidence="4">
    <location>
        <begin position="545"/>
        <end position="557"/>
    </location>
</feature>
<feature type="compositionally biased region" description="Basic residues" evidence="4">
    <location>
        <begin position="650"/>
        <end position="678"/>
    </location>
</feature>
<feature type="region of interest" description="Disordered" evidence="4">
    <location>
        <begin position="362"/>
        <end position="432"/>
    </location>
</feature>
<feature type="domain" description="JmjC" evidence="5">
    <location>
        <begin position="1180"/>
        <end position="1367"/>
    </location>
</feature>
<dbReference type="PANTHER" id="PTHR12549">
    <property type="entry name" value="JMJC DOMAIN-CONTAINING HISTONE DEMETHYLATION PROTEIN"/>
    <property type="match status" value="1"/>
</dbReference>
<dbReference type="GO" id="GO:0003712">
    <property type="term" value="F:transcription coregulator activity"/>
    <property type="evidence" value="ECO:0007669"/>
    <property type="project" value="TreeGrafter"/>
</dbReference>
<dbReference type="GO" id="GO:0031490">
    <property type="term" value="F:chromatin DNA binding"/>
    <property type="evidence" value="ECO:0007669"/>
    <property type="project" value="TreeGrafter"/>
</dbReference>
<dbReference type="InterPro" id="IPR045109">
    <property type="entry name" value="LSDs-like"/>
</dbReference>
<feature type="region of interest" description="Disordered" evidence="4">
    <location>
        <begin position="983"/>
        <end position="1003"/>
    </location>
</feature>
<protein>
    <recommendedName>
        <fullName evidence="5">JmjC domain-containing protein</fullName>
    </recommendedName>
</protein>
<reference evidence="6" key="1">
    <citation type="submission" date="2014-05" db="EMBL/GenBank/DDBJ databases">
        <authorList>
            <person name="Chronopoulou M."/>
        </authorList>
    </citation>
    <scope>NUCLEOTIDE SEQUENCE</scope>
    <source>
        <tissue evidence="6">Whole organism</tissue>
    </source>
</reference>
<accession>A0A0K2TJT3</accession>
<dbReference type="GO" id="GO:0000118">
    <property type="term" value="C:histone deacetylase complex"/>
    <property type="evidence" value="ECO:0007669"/>
    <property type="project" value="TreeGrafter"/>
</dbReference>
<keyword evidence="3" id="KW-0539">Nucleus</keyword>
<feature type="compositionally biased region" description="Basic and acidic residues" evidence="4">
    <location>
        <begin position="202"/>
        <end position="238"/>
    </location>
</feature>
<evidence type="ECO:0000256" key="2">
    <source>
        <dbReference type="ARBA" id="ARBA00022723"/>
    </source>
</evidence>
<feature type="compositionally biased region" description="Basic and acidic residues" evidence="4">
    <location>
        <begin position="679"/>
        <end position="697"/>
    </location>
</feature>
<dbReference type="GO" id="GO:0000785">
    <property type="term" value="C:chromatin"/>
    <property type="evidence" value="ECO:0007669"/>
    <property type="project" value="TreeGrafter"/>
</dbReference>
<comment type="subcellular location">
    <subcellularLocation>
        <location evidence="1">Nucleus</location>
    </subcellularLocation>
</comment>
<dbReference type="GO" id="GO:0032454">
    <property type="term" value="F:histone H3K9 demethylase activity"/>
    <property type="evidence" value="ECO:0007669"/>
    <property type="project" value="InterPro"/>
</dbReference>
<dbReference type="PROSITE" id="PS51184">
    <property type="entry name" value="JMJC"/>
    <property type="match status" value="1"/>
</dbReference>
<proteinExistence type="predicted"/>
<sequence>MDDDRSDSGISSTIRSDCTRSSGDERSGSRSSALSGDEQRTSSRPSSHDLSGVEEKDIQSKLTTNSVSIMGDHSSSERSSSSGGDRRLLPPSNPLSAAAAANITALTAHYQAAALQQAGLAAHGAALSPHLLAQYHQSLAAAGIPPEILLKQPYPQFNAAAAAAAAGGVPPHLLGRNDYSILAREREIAADRERIFRERAEAEQRGRERLEKERKEKERHERERRDREERERRERRNAEQNFMKKQQAVEAVDQHFQLSMELAKKLPSYTNRYMIASQKMADAGQHWSQLPGVTKDDRRKFEDSRHDAAAAFRQQQQYINAMAANIGNPRVSDPKVYSPFNKGDVGPKEHSVVFKPYETTATRFHPSNSVSPVGGHSTPSPLMSAVSPPATPFFPSNGPQSHTPVSVLPPPRTSSSSPPRIPPPPAHGAQTRPLNYFDELPLDLGSATKRQSDCNDMPPKKAGRFDAGTLYKVLEPSVLPPEPVPSVINTVINKAVVSCQVPTTTTTISSNNSSGGCFNDTGSQNLVATAASSSNSSISTVLNSGPSISSTQSAQDTNSDDDFGYVHKLKKAWIKAYSEPNTAPPTPSHPPIKSSFSNPPTPNPRMTPSPALSTNSSKGGGSVSKSLNGYSSPKKKADSSSSDSESSHGVVKRKTITKKGGRGRSKSSLKTNGSKKSKQRDSDSNSDSDKDNVEEKPKKRGRKPGVRKGIVSDSLEGSNGGRKGGSDPSSSPSIFSQVLIDKKNPFLKPSIAQLKKTGESFLQDASCFEVAPKLAKCRECRWTQSQRNKKMPNIFCRFYAFRRLKFTKNGQLAVSGFCNPIRDATENDIAVWSVSGSKSVIDKEQAVKVLQHLKVDFTTIMDQERAAQKAHMASDDTVAWKRVVQGVREMCDVCDATLFNFHWACSKCGFVVCVDCYLNRKNDIVRTWGENDKEQDKYSWLLCTNRQGHELDKLVLTQIVAGEALTRLESLLNNSSVTKNGGMFPIRKDAHSQDTEDLDEKENKPSKLEFFQRRGMPQINNSLHHHWKNIKAFQNETMGTNSKTHNWLCEGKVLCLENDVDNSSLEMFKGVWGSGIPIVIRNLTKVSAISSWDPEKLIESFGDIKVELAEALTNKPKGVYPIKKFLMGFIDPEKGIKDDSGKNLYLKTKDWPPQGEEFSEAFPSRSAEFLNSLPLSAYTSRSSSLNMALSLPDVFVRPDLGPRAWFIHGTPSSPNLGTVNIHLDIADSLNVIVYSSKTNQIEEEENDLFSELESVPNSEVAAVWHVFHPQDADKIRDLLNKEAGDKDLDFDYLHEETKYLDAKLRAKLKSEYGVSSSTIFQSPGEAILIPAGAPKQVKHLKCCISISSDFVSAESLPHSFYMVQSMRYLPESQAMGEDKLQVKNLIFHSVKDALKALSEEKS</sequence>
<feature type="region of interest" description="Disordered" evidence="4">
    <location>
        <begin position="202"/>
        <end position="239"/>
    </location>
</feature>
<dbReference type="Gene3D" id="2.60.120.650">
    <property type="entry name" value="Cupin"/>
    <property type="match status" value="1"/>
</dbReference>
<dbReference type="GO" id="GO:0046872">
    <property type="term" value="F:metal ion binding"/>
    <property type="evidence" value="ECO:0007669"/>
    <property type="project" value="UniProtKB-KW"/>
</dbReference>
<dbReference type="InterPro" id="IPR003347">
    <property type="entry name" value="JmjC_dom"/>
</dbReference>
<evidence type="ECO:0000256" key="3">
    <source>
        <dbReference type="ARBA" id="ARBA00023242"/>
    </source>
</evidence>
<feature type="region of interest" description="Disordered" evidence="4">
    <location>
        <begin position="536"/>
        <end position="562"/>
    </location>
</feature>
<evidence type="ECO:0000259" key="5">
    <source>
        <dbReference type="PROSITE" id="PS51184"/>
    </source>
</evidence>
<organism evidence="6">
    <name type="scientific">Lepeophtheirus salmonis</name>
    <name type="common">Salmon louse</name>
    <name type="synonym">Caligus salmonis</name>
    <dbReference type="NCBI Taxonomy" id="72036"/>
    <lineage>
        <taxon>Eukaryota</taxon>
        <taxon>Metazoa</taxon>
        <taxon>Ecdysozoa</taxon>
        <taxon>Arthropoda</taxon>
        <taxon>Crustacea</taxon>
        <taxon>Multicrustacea</taxon>
        <taxon>Hexanauplia</taxon>
        <taxon>Copepoda</taxon>
        <taxon>Siphonostomatoida</taxon>
        <taxon>Caligidae</taxon>
        <taxon>Lepeophtheirus</taxon>
    </lineage>
</organism>
<dbReference type="Pfam" id="PF02373">
    <property type="entry name" value="JmjC"/>
    <property type="match status" value="1"/>
</dbReference>
<feature type="compositionally biased region" description="Polar residues" evidence="4">
    <location>
        <begin position="362"/>
        <end position="381"/>
    </location>
</feature>
<keyword evidence="2" id="KW-0479">Metal-binding</keyword>
<dbReference type="OrthoDB" id="1667110at2759"/>
<dbReference type="EMBL" id="HACA01008521">
    <property type="protein sequence ID" value="CDW25882.1"/>
    <property type="molecule type" value="Transcribed_RNA"/>
</dbReference>
<dbReference type="SUPFAM" id="SSF51197">
    <property type="entry name" value="Clavaminate synthase-like"/>
    <property type="match status" value="1"/>
</dbReference>
<evidence type="ECO:0000256" key="1">
    <source>
        <dbReference type="ARBA" id="ARBA00004123"/>
    </source>
</evidence>
<name>A0A0K2TJT3_LEPSM</name>
<evidence type="ECO:0000256" key="4">
    <source>
        <dbReference type="SAM" id="MobiDB-lite"/>
    </source>
</evidence>
<dbReference type="PANTHER" id="PTHR12549:SF38">
    <property type="entry name" value="JMJC DOMAIN-CONTAINING HISTONE DEMETHYLASE 2, ISOFORM A"/>
    <property type="match status" value="1"/>
</dbReference>